<dbReference type="SUPFAM" id="SSF52402">
    <property type="entry name" value="Adenine nucleotide alpha hydrolases-like"/>
    <property type="match status" value="2"/>
</dbReference>
<evidence type="ECO:0000313" key="4">
    <source>
        <dbReference type="Proteomes" id="UP000236345"/>
    </source>
</evidence>
<dbReference type="AlphaFoldDB" id="A0A2K1Q508"/>
<name>A0A2K1Q508_9GAMM</name>
<comment type="similarity">
    <text evidence="1">Belongs to the universal stress protein A family.</text>
</comment>
<protein>
    <submittedName>
        <fullName evidence="3">Universal stress protein</fullName>
    </submittedName>
</protein>
<proteinExistence type="inferred from homology"/>
<reference evidence="4" key="1">
    <citation type="submission" date="2017-09" db="EMBL/GenBank/DDBJ databases">
        <authorList>
            <person name="Palmer M."/>
            <person name="Steenkamp E.T."/>
            <person name="Coetzee M.P."/>
            <person name="Avontuur J.R."/>
            <person name="Van Zyl E."/>
            <person name="Chan W.-Y."/>
            <person name="Blom J."/>
            <person name="Venter S.N."/>
        </authorList>
    </citation>
    <scope>NUCLEOTIDE SEQUENCE [LARGE SCALE GENOMIC DNA]</scope>
    <source>
        <strain evidence="4">QC88-366</strain>
    </source>
</reference>
<dbReference type="InterPro" id="IPR006016">
    <property type="entry name" value="UspA"/>
</dbReference>
<dbReference type="OrthoDB" id="9804721at2"/>
<evidence type="ECO:0000256" key="1">
    <source>
        <dbReference type="ARBA" id="ARBA00008791"/>
    </source>
</evidence>
<comment type="caution">
    <text evidence="3">The sequence shown here is derived from an EMBL/GenBank/DDBJ whole genome shotgun (WGS) entry which is preliminary data.</text>
</comment>
<accession>A0A2K1Q508</accession>
<dbReference type="Proteomes" id="UP000236345">
    <property type="component" value="Unassembled WGS sequence"/>
</dbReference>
<dbReference type="Gene3D" id="3.40.50.12370">
    <property type="match status" value="1"/>
</dbReference>
<dbReference type="PRINTS" id="PR01438">
    <property type="entry name" value="UNVRSLSTRESS"/>
</dbReference>
<dbReference type="InterPro" id="IPR006015">
    <property type="entry name" value="Universal_stress_UspA"/>
</dbReference>
<dbReference type="Pfam" id="PF00582">
    <property type="entry name" value="Usp"/>
    <property type="match status" value="1"/>
</dbReference>
<gene>
    <name evidence="3" type="ORF">COO59_18895</name>
</gene>
<evidence type="ECO:0000259" key="2">
    <source>
        <dbReference type="Pfam" id="PF00582"/>
    </source>
</evidence>
<dbReference type="CDD" id="cd00293">
    <property type="entry name" value="USP-like"/>
    <property type="match status" value="1"/>
</dbReference>
<dbReference type="RefSeq" id="WP_004181882.1">
    <property type="nucleotide sequence ID" value="NZ_BSOF01000012.1"/>
</dbReference>
<evidence type="ECO:0000313" key="3">
    <source>
        <dbReference type="EMBL" id="PNS10132.1"/>
    </source>
</evidence>
<organism evidence="3 4">
    <name type="scientific">Mixta theicola</name>
    <dbReference type="NCBI Taxonomy" id="1458355"/>
    <lineage>
        <taxon>Bacteria</taxon>
        <taxon>Pseudomonadati</taxon>
        <taxon>Pseudomonadota</taxon>
        <taxon>Gammaproteobacteria</taxon>
        <taxon>Enterobacterales</taxon>
        <taxon>Erwiniaceae</taxon>
        <taxon>Mixta</taxon>
    </lineage>
</organism>
<dbReference type="EMBL" id="NWUO01000021">
    <property type="protein sequence ID" value="PNS10132.1"/>
    <property type="molecule type" value="Genomic_DNA"/>
</dbReference>
<feature type="domain" description="UspA" evidence="2">
    <location>
        <begin position="211"/>
        <end position="279"/>
    </location>
</feature>
<sequence length="281" mass="30557">MLSDYSNITVFFDASPEGLSVLARSGELACVQNSHLIGVTSMRHESGVPEESFSRGDAIIEVIKKHQLATASKLLELHHGIQDISDKLGVQAELRVIPSTEDNKNAIQHALYSDLVIFNYPSMSGLPEGMTINSFISYSGLPIIVVPDSWLGEGIGKRVTIAWNGSRQAWRAVSDSLGLLISAEEVQLLIVDAHHSQGLHGEDPGADMAAYLARHGVRVDLVNVESDRREVADVIIEHTTAHASDLLVIGAWSRPRLSELILGGTTNSLLKDVRLPLFISR</sequence>
<keyword evidence="4" id="KW-1185">Reference proteome</keyword>